<dbReference type="PROSITE" id="PS51352">
    <property type="entry name" value="THIOREDOXIN_2"/>
    <property type="match status" value="1"/>
</dbReference>
<feature type="domain" description="Thioredoxin" evidence="3">
    <location>
        <begin position="36"/>
        <end position="155"/>
    </location>
</feature>
<dbReference type="Gene3D" id="3.40.30.10">
    <property type="entry name" value="Glutaredoxin"/>
    <property type="match status" value="1"/>
</dbReference>
<feature type="transmembrane region" description="Helical" evidence="2">
    <location>
        <begin position="20"/>
        <end position="38"/>
    </location>
</feature>
<comment type="caution">
    <text evidence="4">The sequence shown here is derived from an EMBL/GenBank/DDBJ whole genome shotgun (WGS) entry which is preliminary data.</text>
</comment>
<dbReference type="PROSITE" id="PS00194">
    <property type="entry name" value="THIOREDOXIN_1"/>
    <property type="match status" value="1"/>
</dbReference>
<dbReference type="SUPFAM" id="SSF52833">
    <property type="entry name" value="Thioredoxin-like"/>
    <property type="match status" value="1"/>
</dbReference>
<dbReference type="PANTHER" id="PTHR47353:SF1">
    <property type="entry name" value="THIOREDOXIN-LIKE PROTEIN HCF164, CHLOROPLASTIC"/>
    <property type="match status" value="1"/>
</dbReference>
<accession>A0A8J8CK81</accession>
<dbReference type="FunFam" id="3.40.30.10:FF:000423">
    <property type="entry name" value="Thiol:disulfide interchange protein"/>
    <property type="match status" value="1"/>
</dbReference>
<dbReference type="InterPro" id="IPR013766">
    <property type="entry name" value="Thioredoxin_domain"/>
</dbReference>
<evidence type="ECO:0000313" key="5">
    <source>
        <dbReference type="Proteomes" id="UP000646053"/>
    </source>
</evidence>
<name>A0A8J8CK81_9CYAN</name>
<sequence>MTPNVTPDPVNSTSGARVRNFLIALAAIALTVVFSLSLKTQTTSVSLSAMATASVPLEVALGNGKPSLMEFYADWCTSCQAMAPELKSLKDQYSDRVNFVMLNVDNEKWLPEILSYRVDGIPHFVYVSDDGRSIGQAIGEQPRNIIEDNLIALTTGTALPHAQGTGQTSEFSAPVSQQGNASDPRSHGSQVVDRS</sequence>
<dbReference type="EMBL" id="WVIE01000027">
    <property type="protein sequence ID" value="NDJ19279.1"/>
    <property type="molecule type" value="Genomic_DNA"/>
</dbReference>
<evidence type="ECO:0000256" key="2">
    <source>
        <dbReference type="SAM" id="Phobius"/>
    </source>
</evidence>
<keyword evidence="2" id="KW-1133">Transmembrane helix</keyword>
<organism evidence="4 5">
    <name type="scientific">Myxacorys almedinensis A</name>
    <dbReference type="NCBI Taxonomy" id="2690445"/>
    <lineage>
        <taxon>Bacteria</taxon>
        <taxon>Bacillati</taxon>
        <taxon>Cyanobacteriota</taxon>
        <taxon>Cyanophyceae</taxon>
        <taxon>Leptolyngbyales</taxon>
        <taxon>Leptolyngbyaceae</taxon>
        <taxon>Myxacorys</taxon>
        <taxon>Myxacorys almedinensis</taxon>
    </lineage>
</organism>
<keyword evidence="2" id="KW-0472">Membrane</keyword>
<dbReference type="InterPro" id="IPR017937">
    <property type="entry name" value="Thioredoxin_CS"/>
</dbReference>
<dbReference type="GO" id="GO:0016671">
    <property type="term" value="F:oxidoreductase activity, acting on a sulfur group of donors, disulfide as acceptor"/>
    <property type="evidence" value="ECO:0007669"/>
    <property type="project" value="TreeGrafter"/>
</dbReference>
<dbReference type="InterPro" id="IPR036249">
    <property type="entry name" value="Thioredoxin-like_sf"/>
</dbReference>
<gene>
    <name evidence="4" type="ORF">GS601_18615</name>
</gene>
<keyword evidence="2" id="KW-0812">Transmembrane</keyword>
<evidence type="ECO:0000256" key="1">
    <source>
        <dbReference type="SAM" id="MobiDB-lite"/>
    </source>
</evidence>
<dbReference type="RefSeq" id="WP_162424802.1">
    <property type="nucleotide sequence ID" value="NZ_WVIE01000027.1"/>
</dbReference>
<feature type="compositionally biased region" description="Polar residues" evidence="1">
    <location>
        <begin position="164"/>
        <end position="189"/>
    </location>
</feature>
<proteinExistence type="predicted"/>
<dbReference type="AlphaFoldDB" id="A0A8J8CK81"/>
<reference evidence="4" key="1">
    <citation type="submission" date="2019-12" db="EMBL/GenBank/DDBJ databases">
        <title>High-Quality draft genome sequences of three cyanobacteria isolated from the limestone walls of the Old Cathedral of Coimbra.</title>
        <authorList>
            <person name="Tiago I."/>
            <person name="Soares F."/>
            <person name="Portugal A."/>
        </authorList>
    </citation>
    <scope>NUCLEOTIDE SEQUENCE</scope>
    <source>
        <strain evidence="4">A</strain>
    </source>
</reference>
<dbReference type="Proteomes" id="UP000646053">
    <property type="component" value="Unassembled WGS sequence"/>
</dbReference>
<evidence type="ECO:0000313" key="4">
    <source>
        <dbReference type="EMBL" id="NDJ19279.1"/>
    </source>
</evidence>
<protein>
    <submittedName>
        <fullName evidence="4">Redoxin family protein</fullName>
    </submittedName>
</protein>
<dbReference type="CDD" id="cd02950">
    <property type="entry name" value="TxlA"/>
    <property type="match status" value="1"/>
</dbReference>
<dbReference type="PANTHER" id="PTHR47353">
    <property type="entry name" value="THIOREDOXIN-LIKE PROTEIN HCF164, CHLOROPLASTIC"/>
    <property type="match status" value="1"/>
</dbReference>
<dbReference type="Pfam" id="PF00085">
    <property type="entry name" value="Thioredoxin"/>
    <property type="match status" value="1"/>
</dbReference>
<evidence type="ECO:0000259" key="3">
    <source>
        <dbReference type="PROSITE" id="PS51352"/>
    </source>
</evidence>
<keyword evidence="5" id="KW-1185">Reference proteome</keyword>
<dbReference type="InterPro" id="IPR044241">
    <property type="entry name" value="TxlA/HCF164"/>
</dbReference>
<feature type="region of interest" description="Disordered" evidence="1">
    <location>
        <begin position="161"/>
        <end position="195"/>
    </location>
</feature>